<gene>
    <name evidence="1" type="ORF">LSALG_LOCUS22399</name>
</gene>
<evidence type="ECO:0000313" key="2">
    <source>
        <dbReference type="Proteomes" id="UP001177003"/>
    </source>
</evidence>
<evidence type="ECO:0000313" key="1">
    <source>
        <dbReference type="EMBL" id="CAI9282777.1"/>
    </source>
</evidence>
<keyword evidence="2" id="KW-1185">Reference proteome</keyword>
<dbReference type="EMBL" id="OX465080">
    <property type="protein sequence ID" value="CAI9282777.1"/>
    <property type="molecule type" value="Genomic_DNA"/>
</dbReference>
<protein>
    <submittedName>
        <fullName evidence="1">Uncharacterized protein</fullName>
    </submittedName>
</protein>
<dbReference type="Proteomes" id="UP001177003">
    <property type="component" value="Chromosome 4"/>
</dbReference>
<name>A0AA36E5C9_LACSI</name>
<dbReference type="AlphaFoldDB" id="A0AA36E5C9"/>
<reference evidence="1" key="1">
    <citation type="submission" date="2023-04" db="EMBL/GenBank/DDBJ databases">
        <authorList>
            <person name="Vijverberg K."/>
            <person name="Xiong W."/>
            <person name="Schranz E."/>
        </authorList>
    </citation>
    <scope>NUCLEOTIDE SEQUENCE</scope>
</reference>
<accession>A0AA36E5C9</accession>
<sequence>MERELQQLSSSRSFLSESSLLVHTPHENEELVTVTGPGSHYALVRLLIDLTASGDLDLYDKLTFSCPLKVFKEVQEEHHTSIYKELLYLFRLGLEQWLHKMSSEEEEDGATLKL</sequence>
<proteinExistence type="predicted"/>
<organism evidence="1 2">
    <name type="scientific">Lactuca saligna</name>
    <name type="common">Willowleaf lettuce</name>
    <dbReference type="NCBI Taxonomy" id="75948"/>
    <lineage>
        <taxon>Eukaryota</taxon>
        <taxon>Viridiplantae</taxon>
        <taxon>Streptophyta</taxon>
        <taxon>Embryophyta</taxon>
        <taxon>Tracheophyta</taxon>
        <taxon>Spermatophyta</taxon>
        <taxon>Magnoliopsida</taxon>
        <taxon>eudicotyledons</taxon>
        <taxon>Gunneridae</taxon>
        <taxon>Pentapetalae</taxon>
        <taxon>asterids</taxon>
        <taxon>campanulids</taxon>
        <taxon>Asterales</taxon>
        <taxon>Asteraceae</taxon>
        <taxon>Cichorioideae</taxon>
        <taxon>Cichorieae</taxon>
        <taxon>Lactucinae</taxon>
        <taxon>Lactuca</taxon>
    </lineage>
</organism>